<dbReference type="Pfam" id="PF01965">
    <property type="entry name" value="DJ-1_PfpI"/>
    <property type="match status" value="1"/>
</dbReference>
<comment type="caution">
    <text evidence="2">The sequence shown here is derived from an EMBL/GenBank/DDBJ whole genome shotgun (WGS) entry which is preliminary data.</text>
</comment>
<proteinExistence type="predicted"/>
<evidence type="ECO:0000259" key="1">
    <source>
        <dbReference type="Pfam" id="PF01965"/>
    </source>
</evidence>
<sequence>MNKIIYVYLLDTMADWELSYVLSAINMRGTQNKISHKYTIKTVGYTKDSIQTMGGLTVTPDCSIAEIDSNQMAALLLPGANTWDAPQHQALLKEVPGYLEQGTLVAAICGATLALANLAVLDTRKHTSSALEFLTGFSPTYQGQALYQQALSMTDNNLITASPAGALLFAKQILTALAVFPSPMIEAWYNYYLTGEVDYYMELVALSN</sequence>
<dbReference type="Gene3D" id="3.40.50.880">
    <property type="match status" value="1"/>
</dbReference>
<dbReference type="EMBL" id="JAVBVO010000003">
    <property type="protein sequence ID" value="MDZ5759006.1"/>
    <property type="molecule type" value="Genomic_DNA"/>
</dbReference>
<dbReference type="InterPro" id="IPR002818">
    <property type="entry name" value="DJ-1/PfpI"/>
</dbReference>
<organism evidence="2 3">
    <name type="scientific">Carnobacterium maltaromaticum</name>
    <name type="common">Carnobacterium piscicola</name>
    <dbReference type="NCBI Taxonomy" id="2751"/>
    <lineage>
        <taxon>Bacteria</taxon>
        <taxon>Bacillati</taxon>
        <taxon>Bacillota</taxon>
        <taxon>Bacilli</taxon>
        <taxon>Lactobacillales</taxon>
        <taxon>Carnobacteriaceae</taxon>
        <taxon>Carnobacterium</taxon>
    </lineage>
</organism>
<dbReference type="InterPro" id="IPR050325">
    <property type="entry name" value="Prot/Nucl_acid_deglycase"/>
</dbReference>
<dbReference type="PANTHER" id="PTHR48094:SF19">
    <property type="entry name" value="DJ-1_PFPI DOMAIN-CONTAINING PROTEIN"/>
    <property type="match status" value="1"/>
</dbReference>
<dbReference type="Proteomes" id="UP001290462">
    <property type="component" value="Unassembled WGS sequence"/>
</dbReference>
<gene>
    <name evidence="2" type="ORF">RAK27_10090</name>
</gene>
<dbReference type="AlphaFoldDB" id="A0AAW9K6Y7"/>
<dbReference type="PANTHER" id="PTHR48094">
    <property type="entry name" value="PROTEIN/NUCLEIC ACID DEGLYCASE DJ-1-RELATED"/>
    <property type="match status" value="1"/>
</dbReference>
<feature type="domain" description="DJ-1/PfpI" evidence="1">
    <location>
        <begin position="5"/>
        <end position="175"/>
    </location>
</feature>
<dbReference type="RefSeq" id="WP_317914217.1">
    <property type="nucleotide sequence ID" value="NZ_JAVBVO010000003.1"/>
</dbReference>
<evidence type="ECO:0000313" key="2">
    <source>
        <dbReference type="EMBL" id="MDZ5759006.1"/>
    </source>
</evidence>
<protein>
    <submittedName>
        <fullName evidence="2">DJ-1/PfpI family protein</fullName>
    </submittedName>
</protein>
<dbReference type="SUPFAM" id="SSF52317">
    <property type="entry name" value="Class I glutamine amidotransferase-like"/>
    <property type="match status" value="1"/>
</dbReference>
<evidence type="ECO:0000313" key="3">
    <source>
        <dbReference type="Proteomes" id="UP001290462"/>
    </source>
</evidence>
<dbReference type="InterPro" id="IPR029062">
    <property type="entry name" value="Class_I_gatase-like"/>
</dbReference>
<reference evidence="2" key="1">
    <citation type="submission" date="2023-08" db="EMBL/GenBank/DDBJ databases">
        <title>Genomic characterization of piscicolin 126 produced by Carnobacterium maltaromaticum CM22 strain isolated from salmon (Salmo salar).</title>
        <authorList>
            <person name="Gonzalez-Gragera E."/>
            <person name="Garcia-Lopez J.D."/>
            <person name="Teso-Perez C."/>
            <person name="Gimenez-Hernandez I."/>
            <person name="Peralta-Sanchez J.M."/>
            <person name="Valdivia E."/>
            <person name="Montalban-Lopez M."/>
            <person name="Martin-Platero A.M."/>
            <person name="Banos A."/>
            <person name="Martinez-Bueno M."/>
        </authorList>
    </citation>
    <scope>NUCLEOTIDE SEQUENCE</scope>
    <source>
        <strain evidence="2">CM22</strain>
    </source>
</reference>
<accession>A0AAW9K6Y7</accession>
<name>A0AAW9K6Y7_CARML</name>
<dbReference type="GO" id="GO:0005737">
    <property type="term" value="C:cytoplasm"/>
    <property type="evidence" value="ECO:0007669"/>
    <property type="project" value="TreeGrafter"/>
</dbReference>